<keyword evidence="3" id="KW-1185">Reference proteome</keyword>
<feature type="domain" description="Fibronectin type-III" evidence="1">
    <location>
        <begin position="1"/>
        <end position="84"/>
    </location>
</feature>
<sequence length="121" mass="13978">VPSPTQIQITSENFKTILNWQYPSVSETPNFIVEIKPYNVGYYKIVSTCINISAHFCDVSREIYDPFASHWLRVKAVVESQQSDYVETKEFILQRHGKIGPPKLNLSRHGDEIRVNIYHPA</sequence>
<dbReference type="EMBL" id="VZTY01016416">
    <property type="protein sequence ID" value="NXU52903.1"/>
    <property type="molecule type" value="Genomic_DNA"/>
</dbReference>
<evidence type="ECO:0000313" key="3">
    <source>
        <dbReference type="Proteomes" id="UP000582182"/>
    </source>
</evidence>
<dbReference type="InterPro" id="IPR036116">
    <property type="entry name" value="FN3_sf"/>
</dbReference>
<dbReference type="FunFam" id="2.60.40.10:FF:001425">
    <property type="entry name" value="Interferon gamma receptor 1"/>
    <property type="match status" value="1"/>
</dbReference>
<dbReference type="SUPFAM" id="SSF49265">
    <property type="entry name" value="Fibronectin type III"/>
    <property type="match status" value="1"/>
</dbReference>
<dbReference type="InterPro" id="IPR013783">
    <property type="entry name" value="Ig-like_fold"/>
</dbReference>
<name>A0A7L3LH35_9CHAR</name>
<dbReference type="AlphaFoldDB" id="A0A7L3LH35"/>
<dbReference type="Pfam" id="PF01108">
    <property type="entry name" value="Tissue_fac"/>
    <property type="match status" value="1"/>
</dbReference>
<evidence type="ECO:0000313" key="2">
    <source>
        <dbReference type="EMBL" id="NXU52903.1"/>
    </source>
</evidence>
<dbReference type="PANTHER" id="PTHR20859:SF5">
    <property type="entry name" value="INTERFERON GAMMA RECEPTOR 1"/>
    <property type="match status" value="1"/>
</dbReference>
<feature type="non-terminal residue" evidence="2">
    <location>
        <position position="1"/>
    </location>
</feature>
<dbReference type="Proteomes" id="UP000582182">
    <property type="component" value="Unassembled WGS sequence"/>
</dbReference>
<comment type="caution">
    <text evidence="2">The sequence shown here is derived from an EMBL/GenBank/DDBJ whole genome shotgun (WGS) entry which is preliminary data.</text>
</comment>
<dbReference type="InterPro" id="IPR050650">
    <property type="entry name" value="Type-II_Cytokine-TF_Rcpt"/>
</dbReference>
<organism evidence="2 3">
    <name type="scientific">Turnix velox</name>
    <name type="common">Little buttonquail</name>
    <dbReference type="NCBI Taxonomy" id="2529409"/>
    <lineage>
        <taxon>Eukaryota</taxon>
        <taxon>Metazoa</taxon>
        <taxon>Chordata</taxon>
        <taxon>Craniata</taxon>
        <taxon>Vertebrata</taxon>
        <taxon>Euteleostomi</taxon>
        <taxon>Archelosauria</taxon>
        <taxon>Archosauria</taxon>
        <taxon>Dinosauria</taxon>
        <taxon>Saurischia</taxon>
        <taxon>Theropoda</taxon>
        <taxon>Coelurosauria</taxon>
        <taxon>Aves</taxon>
        <taxon>Neognathae</taxon>
        <taxon>Neoaves</taxon>
        <taxon>Charadriiformes</taxon>
        <taxon>Turnicidae</taxon>
        <taxon>Turnix</taxon>
    </lineage>
</organism>
<dbReference type="OrthoDB" id="9946382at2759"/>
<feature type="non-terminal residue" evidence="2">
    <location>
        <position position="121"/>
    </location>
</feature>
<dbReference type="PANTHER" id="PTHR20859">
    <property type="entry name" value="INTERFERON/INTERLEUKIN RECEPTOR"/>
    <property type="match status" value="1"/>
</dbReference>
<dbReference type="GO" id="GO:0004896">
    <property type="term" value="F:cytokine receptor activity"/>
    <property type="evidence" value="ECO:0007669"/>
    <property type="project" value="TreeGrafter"/>
</dbReference>
<dbReference type="InterPro" id="IPR003961">
    <property type="entry name" value="FN3_dom"/>
</dbReference>
<reference evidence="2 3" key="1">
    <citation type="submission" date="2019-09" db="EMBL/GenBank/DDBJ databases">
        <title>Bird 10,000 Genomes (B10K) Project - Family phase.</title>
        <authorList>
            <person name="Zhang G."/>
        </authorList>
    </citation>
    <scope>NUCLEOTIDE SEQUENCE [LARGE SCALE GENOMIC DNA]</scope>
    <source>
        <strain evidence="2">B10K-DU-029-46</strain>
    </source>
</reference>
<evidence type="ECO:0000259" key="1">
    <source>
        <dbReference type="Pfam" id="PF01108"/>
    </source>
</evidence>
<accession>A0A7L3LH35</accession>
<dbReference type="GO" id="GO:0005886">
    <property type="term" value="C:plasma membrane"/>
    <property type="evidence" value="ECO:0007669"/>
    <property type="project" value="TreeGrafter"/>
</dbReference>
<gene>
    <name evidence="2" type="primary">Ifngr1_0</name>
    <name evidence="2" type="ORF">TURVEL_R00655</name>
</gene>
<protein>
    <submittedName>
        <fullName evidence="2">INGR1 protein</fullName>
    </submittedName>
</protein>
<proteinExistence type="predicted"/>
<dbReference type="Gene3D" id="2.60.40.10">
    <property type="entry name" value="Immunoglobulins"/>
    <property type="match status" value="2"/>
</dbReference>